<dbReference type="PANTHER" id="PTHR33116:SF78">
    <property type="entry name" value="OS12G0587133 PROTEIN"/>
    <property type="match status" value="1"/>
</dbReference>
<sequence>MYIYFIFIYLYTWHVTRRVRIPIFLELPCPVSVSVLHSISHLVFEDDLFILAGADEISFHLIAEVLKDFHLLSGLQPNLLKSSIFYYGVNEEVKTSLANIIPIPEGSLPAKYLGVPLISTRMKEADCSQLKEKILSRIQSWINNTLTYGGRQQLIQSGTKADGFPSNLCYTYSHT</sequence>
<keyword evidence="2" id="KW-1185">Reference proteome</keyword>
<comment type="caution">
    <text evidence="1">The sequence shown here is derived from an EMBL/GenBank/DDBJ whole genome shotgun (WGS) entry which is preliminary data.</text>
</comment>
<organism evidence="1 2">
    <name type="scientific">Rhododendron griersonianum</name>
    <dbReference type="NCBI Taxonomy" id="479676"/>
    <lineage>
        <taxon>Eukaryota</taxon>
        <taxon>Viridiplantae</taxon>
        <taxon>Streptophyta</taxon>
        <taxon>Embryophyta</taxon>
        <taxon>Tracheophyta</taxon>
        <taxon>Spermatophyta</taxon>
        <taxon>Magnoliopsida</taxon>
        <taxon>eudicotyledons</taxon>
        <taxon>Gunneridae</taxon>
        <taxon>Pentapetalae</taxon>
        <taxon>asterids</taxon>
        <taxon>Ericales</taxon>
        <taxon>Ericaceae</taxon>
        <taxon>Ericoideae</taxon>
        <taxon>Rhodoreae</taxon>
        <taxon>Rhododendron</taxon>
    </lineage>
</organism>
<evidence type="ECO:0008006" key="3">
    <source>
        <dbReference type="Google" id="ProtNLM"/>
    </source>
</evidence>
<reference evidence="1 2" key="1">
    <citation type="submission" date="2020-08" db="EMBL/GenBank/DDBJ databases">
        <title>Plant Genome Project.</title>
        <authorList>
            <person name="Zhang R.-G."/>
        </authorList>
    </citation>
    <scope>NUCLEOTIDE SEQUENCE [LARGE SCALE GENOMIC DNA]</scope>
    <source>
        <strain evidence="1">WSP0</strain>
        <tissue evidence="1">Leaf</tissue>
    </source>
</reference>
<name>A0AAV6JTC7_9ERIC</name>
<evidence type="ECO:0000313" key="2">
    <source>
        <dbReference type="Proteomes" id="UP000823749"/>
    </source>
</evidence>
<dbReference type="PANTHER" id="PTHR33116">
    <property type="entry name" value="REVERSE TRANSCRIPTASE ZINC-BINDING DOMAIN-CONTAINING PROTEIN-RELATED-RELATED"/>
    <property type="match status" value="1"/>
</dbReference>
<accession>A0AAV6JTC7</accession>
<dbReference type="EMBL" id="JACTNZ010000006">
    <property type="protein sequence ID" value="KAG5542929.1"/>
    <property type="molecule type" value="Genomic_DNA"/>
</dbReference>
<evidence type="ECO:0000313" key="1">
    <source>
        <dbReference type="EMBL" id="KAG5542929.1"/>
    </source>
</evidence>
<gene>
    <name evidence="1" type="ORF">RHGRI_015877</name>
</gene>
<proteinExistence type="predicted"/>
<dbReference type="AlphaFoldDB" id="A0AAV6JTC7"/>
<dbReference type="Proteomes" id="UP000823749">
    <property type="component" value="Chromosome 6"/>
</dbReference>
<protein>
    <recommendedName>
        <fullName evidence="3">Reverse transcriptase domain-containing protein</fullName>
    </recommendedName>
</protein>